<evidence type="ECO:0000259" key="4">
    <source>
        <dbReference type="Pfam" id="PF00561"/>
    </source>
</evidence>
<reference evidence="6" key="1">
    <citation type="submission" date="2022-11" db="UniProtKB">
        <authorList>
            <consortium name="WormBaseParasite"/>
        </authorList>
    </citation>
    <scope>IDENTIFICATION</scope>
</reference>
<keyword evidence="3" id="KW-0812">Transmembrane</keyword>
<sequence length="338" mass="39092">MNDYVRLAFTLASSIFWTAVMIVWMAIQVFKHKMDFFTQKKRERLPKVLDGWNHDSVKLSDVTLHYVHAGSTDKPLMLMVHGFPEFWYSWRYQIRHFQSKYRVVAVDLRGYNESDKPSGIANYSAARIGQDLQELVIALGYKSCVLLAHDWGGAIAWGVAARYPEVVDRLVICNCPHPKGMQKAIQSDRGQLLKSWYMFFFQCPILPELMFKARDFKFLDQALRGRAAGIKNRENFTDDDMEAWKYTFSRPGSITPPINYYRAAFQRLRAATLPKAPIQAKTLIIWGTGDNFLQKAGATYSVDYCRDAKVQFIEGASHWVQQDEPQLVNRYIEEFLAE</sequence>
<comment type="similarity">
    <text evidence="2">Belongs to the AB hydrolase superfamily. Epoxide hydrolase family.</text>
</comment>
<dbReference type="PRINTS" id="PR00412">
    <property type="entry name" value="EPOXHYDRLASE"/>
</dbReference>
<accession>A0A914WWN9</accession>
<dbReference type="WBParaSite" id="PSAMB.scaffold569size46957.g7021.t1">
    <property type="protein sequence ID" value="PSAMB.scaffold569size46957.g7021.t1"/>
    <property type="gene ID" value="PSAMB.scaffold569size46957.g7021"/>
</dbReference>
<dbReference type="PRINTS" id="PR00111">
    <property type="entry name" value="ABHYDROLASE"/>
</dbReference>
<keyword evidence="3" id="KW-0472">Membrane</keyword>
<dbReference type="InterPro" id="IPR000639">
    <property type="entry name" value="Epox_hydrolase-like"/>
</dbReference>
<keyword evidence="3" id="KW-1133">Transmembrane helix</keyword>
<proteinExistence type="inferred from homology"/>
<evidence type="ECO:0000256" key="3">
    <source>
        <dbReference type="SAM" id="Phobius"/>
    </source>
</evidence>
<dbReference type="PANTHER" id="PTHR43329">
    <property type="entry name" value="EPOXIDE HYDROLASE"/>
    <property type="match status" value="1"/>
</dbReference>
<dbReference type="AlphaFoldDB" id="A0A914WWN9"/>
<feature type="domain" description="AB hydrolase-1" evidence="4">
    <location>
        <begin position="75"/>
        <end position="325"/>
    </location>
</feature>
<organism evidence="5 6">
    <name type="scientific">Plectus sambesii</name>
    <dbReference type="NCBI Taxonomy" id="2011161"/>
    <lineage>
        <taxon>Eukaryota</taxon>
        <taxon>Metazoa</taxon>
        <taxon>Ecdysozoa</taxon>
        <taxon>Nematoda</taxon>
        <taxon>Chromadorea</taxon>
        <taxon>Plectida</taxon>
        <taxon>Plectina</taxon>
        <taxon>Plectoidea</taxon>
        <taxon>Plectidae</taxon>
        <taxon>Plectus</taxon>
    </lineage>
</organism>
<dbReference type="Pfam" id="PF00561">
    <property type="entry name" value="Abhydrolase_1"/>
    <property type="match status" value="1"/>
</dbReference>
<dbReference type="Gene3D" id="3.40.50.1820">
    <property type="entry name" value="alpha/beta hydrolase"/>
    <property type="match status" value="1"/>
</dbReference>
<dbReference type="InterPro" id="IPR029058">
    <property type="entry name" value="AB_hydrolase_fold"/>
</dbReference>
<dbReference type="InterPro" id="IPR000073">
    <property type="entry name" value="AB_hydrolase_1"/>
</dbReference>
<evidence type="ECO:0000256" key="2">
    <source>
        <dbReference type="ARBA" id="ARBA00038334"/>
    </source>
</evidence>
<dbReference type="GO" id="GO:0004301">
    <property type="term" value="F:epoxide hydrolase activity"/>
    <property type="evidence" value="ECO:0007669"/>
    <property type="project" value="UniProtKB-ARBA"/>
</dbReference>
<keyword evidence="5" id="KW-1185">Reference proteome</keyword>
<keyword evidence="1" id="KW-0378">Hydrolase</keyword>
<evidence type="ECO:0000313" key="6">
    <source>
        <dbReference type="WBParaSite" id="PSAMB.scaffold569size46957.g7021.t1"/>
    </source>
</evidence>
<protein>
    <submittedName>
        <fullName evidence="6">AB hydrolase-1 domain-containing protein</fullName>
    </submittedName>
</protein>
<dbReference type="Proteomes" id="UP000887566">
    <property type="component" value="Unplaced"/>
</dbReference>
<evidence type="ECO:0000256" key="1">
    <source>
        <dbReference type="ARBA" id="ARBA00022801"/>
    </source>
</evidence>
<feature type="transmembrane region" description="Helical" evidence="3">
    <location>
        <begin position="6"/>
        <end position="27"/>
    </location>
</feature>
<dbReference type="SUPFAM" id="SSF53474">
    <property type="entry name" value="alpha/beta-Hydrolases"/>
    <property type="match status" value="1"/>
</dbReference>
<evidence type="ECO:0000313" key="5">
    <source>
        <dbReference type="Proteomes" id="UP000887566"/>
    </source>
</evidence>
<name>A0A914WWN9_9BILA</name>